<comment type="caution">
    <text evidence="9">The sequence shown here is derived from an EMBL/GenBank/DDBJ whole genome shotgun (WGS) entry which is preliminary data.</text>
</comment>
<evidence type="ECO:0000259" key="8">
    <source>
        <dbReference type="PROSITE" id="PS51645"/>
    </source>
</evidence>
<dbReference type="Proteomes" id="UP000627446">
    <property type="component" value="Unassembled WGS sequence"/>
</dbReference>
<accession>A0A923HLD6</accession>
<feature type="domain" description="Photolyase/cryptochrome alpha/beta" evidence="8">
    <location>
        <begin position="2"/>
        <end position="145"/>
    </location>
</feature>
<comment type="function">
    <text evidence="7">May have a photoreceptor function.</text>
</comment>
<evidence type="ECO:0000256" key="4">
    <source>
        <dbReference type="ARBA" id="ARBA00022827"/>
    </source>
</evidence>
<feature type="binding site" evidence="6">
    <location>
        <begin position="301"/>
        <end position="308"/>
    </location>
    <ligand>
        <name>FAD</name>
        <dbReference type="ChEBI" id="CHEBI:57692"/>
    </ligand>
</feature>
<dbReference type="InterPro" id="IPR006050">
    <property type="entry name" value="DNA_photolyase_N"/>
</dbReference>
<dbReference type="PANTHER" id="PTHR11455">
    <property type="entry name" value="CRYPTOCHROME"/>
    <property type="match status" value="1"/>
</dbReference>
<proteinExistence type="inferred from homology"/>
<keyword evidence="5 7" id="KW-0157">Chromophore</keyword>
<name>A0A923HLD6_9BURK</name>
<dbReference type="Gene3D" id="3.40.50.620">
    <property type="entry name" value="HUPs"/>
    <property type="match status" value="1"/>
</dbReference>
<dbReference type="AlphaFoldDB" id="A0A923HLD6"/>
<dbReference type="Gene3D" id="1.25.40.80">
    <property type="match status" value="1"/>
</dbReference>
<dbReference type="InterPro" id="IPR005101">
    <property type="entry name" value="Cryptochr/Photolyase_FAD-bd"/>
</dbReference>
<dbReference type="InterPro" id="IPR036134">
    <property type="entry name" value="Crypto/Photolyase_FAD-like_sf"/>
</dbReference>
<keyword evidence="4 6" id="KW-0274">FAD</keyword>
<dbReference type="InterPro" id="IPR036155">
    <property type="entry name" value="Crypto/Photolyase_N_sf"/>
</dbReference>
<evidence type="ECO:0000256" key="6">
    <source>
        <dbReference type="PIRSR" id="PIRSR602081-1"/>
    </source>
</evidence>
<comment type="cofactor">
    <cofactor evidence="7">
        <name>(6R)-5,10-methylene-5,6,7,8-tetrahydrofolate</name>
        <dbReference type="ChEBI" id="CHEBI:15636"/>
    </cofactor>
    <text evidence="7">Binds 1 5,10-methenyltetrahydrofolate (MTHF) per subunit.</text>
</comment>
<reference evidence="9" key="1">
    <citation type="submission" date="2020-08" db="EMBL/GenBank/DDBJ databases">
        <title>Novel species isolated from subtropical streams in China.</title>
        <authorList>
            <person name="Lu H."/>
        </authorList>
    </citation>
    <scope>NUCLEOTIDE SEQUENCE</scope>
    <source>
        <strain evidence="9">LX22W</strain>
    </source>
</reference>
<evidence type="ECO:0000313" key="10">
    <source>
        <dbReference type="Proteomes" id="UP000627446"/>
    </source>
</evidence>
<dbReference type="RefSeq" id="WP_186914356.1">
    <property type="nucleotide sequence ID" value="NZ_JACOFZ010000001.1"/>
</dbReference>
<dbReference type="GO" id="GO:0000719">
    <property type="term" value="P:photoreactive repair"/>
    <property type="evidence" value="ECO:0007669"/>
    <property type="project" value="TreeGrafter"/>
</dbReference>
<keyword evidence="10" id="KW-1185">Reference proteome</keyword>
<dbReference type="InterPro" id="IPR014729">
    <property type="entry name" value="Rossmann-like_a/b/a_fold"/>
</dbReference>
<comment type="cofactor">
    <cofactor evidence="6 7">
        <name>FAD</name>
        <dbReference type="ChEBI" id="CHEBI:57692"/>
    </cofactor>
    <text evidence="6 7">Binds 1 FAD per subunit.</text>
</comment>
<evidence type="ECO:0000313" key="9">
    <source>
        <dbReference type="EMBL" id="MBC3881172.1"/>
    </source>
</evidence>
<comment type="similarity">
    <text evidence="1 7">Belongs to the DNA photolyase class-1 family.</text>
</comment>
<dbReference type="PROSITE" id="PS51645">
    <property type="entry name" value="PHR_CRY_ALPHA_BETA"/>
    <property type="match status" value="1"/>
</dbReference>
<dbReference type="NCBIfam" id="TIGR02765">
    <property type="entry name" value="crypto_DASH"/>
    <property type="match status" value="1"/>
</dbReference>
<evidence type="ECO:0000256" key="2">
    <source>
        <dbReference type="ARBA" id="ARBA00017881"/>
    </source>
</evidence>
<dbReference type="SUPFAM" id="SSF48173">
    <property type="entry name" value="Cryptochrome/photolyase FAD-binding domain"/>
    <property type="match status" value="1"/>
</dbReference>
<dbReference type="GO" id="GO:0071949">
    <property type="term" value="F:FAD binding"/>
    <property type="evidence" value="ECO:0007669"/>
    <property type="project" value="TreeGrafter"/>
</dbReference>
<sequence>MATTIFWFRQDLRLHDQVALKFALDQLVQTVEQDRRSPDLGHHLLPVFCLPDFLQTSSWGFSRMSSLRRYWLLSALRDLSDQLAKLGCPLLICPIDASSALPQLAQHVGARKIVCEEIAAPEELAEISALRNAGLQVHTVWQSSLLSSDDLPWDKQCLPQVFTQFRQIIEGEGISPPPPLPAPSSLPSWPTTIIPAHLQLDFSQLPWQEPTPDPRSSFPLGEGEFSGGEAAALEHLRQYLRARLPHTYKQTRNGLMGKDFSSKWSPWLANGALSARNAYAELKRFELEHGANDGSYWLWFELLWRDYFRFLHLQYGAKLYRAQGLNSTSSEAHSSHNQTKFDAWCQGATGESLIDAAMHELHTTGYLSNRLRQVVASYLIYELDGNWRAGAAWFETCLIDYDVYSNQGNWLYIAGRGTDPRGGRRFSVAKQVRDHDRDGHYQRTWST</sequence>
<dbReference type="SUPFAM" id="SSF52425">
    <property type="entry name" value="Cryptochrome/photolyase, N-terminal domain"/>
    <property type="match status" value="1"/>
</dbReference>
<protein>
    <recommendedName>
        <fullName evidence="2 7">Cryptochrome DASH</fullName>
    </recommendedName>
</protein>
<evidence type="ECO:0000256" key="7">
    <source>
        <dbReference type="RuleBase" id="RU367151"/>
    </source>
</evidence>
<dbReference type="InterPro" id="IPR014133">
    <property type="entry name" value="Cry_DASH"/>
</dbReference>
<feature type="binding site" evidence="6">
    <location>
        <begin position="261"/>
        <end position="265"/>
    </location>
    <ligand>
        <name>FAD</name>
        <dbReference type="ChEBI" id="CHEBI:57692"/>
    </ligand>
</feature>
<keyword evidence="3 6" id="KW-0285">Flavoprotein</keyword>
<organism evidence="9 10">
    <name type="scientific">Undibacterium nitidum</name>
    <dbReference type="NCBI Taxonomy" id="2762298"/>
    <lineage>
        <taxon>Bacteria</taxon>
        <taxon>Pseudomonadati</taxon>
        <taxon>Pseudomonadota</taxon>
        <taxon>Betaproteobacteria</taxon>
        <taxon>Burkholderiales</taxon>
        <taxon>Oxalobacteraceae</taxon>
        <taxon>Undibacterium</taxon>
    </lineage>
</organism>
<dbReference type="InterPro" id="IPR002081">
    <property type="entry name" value="Cryptochrome/DNA_photolyase_1"/>
</dbReference>
<dbReference type="EMBL" id="JACOFZ010000001">
    <property type="protein sequence ID" value="MBC3881172.1"/>
    <property type="molecule type" value="Genomic_DNA"/>
</dbReference>
<gene>
    <name evidence="9" type="ORF">H8K36_07310</name>
</gene>
<dbReference type="Pfam" id="PF03441">
    <property type="entry name" value="FAD_binding_7"/>
    <property type="match status" value="1"/>
</dbReference>
<feature type="binding site" evidence="6">
    <location>
        <begin position="400"/>
        <end position="402"/>
    </location>
    <ligand>
        <name>FAD</name>
        <dbReference type="ChEBI" id="CHEBI:57692"/>
    </ligand>
</feature>
<evidence type="ECO:0000256" key="1">
    <source>
        <dbReference type="ARBA" id="ARBA00005862"/>
    </source>
</evidence>
<dbReference type="PRINTS" id="PR00147">
    <property type="entry name" value="DNAPHOTLYASE"/>
</dbReference>
<dbReference type="PANTHER" id="PTHR11455:SF22">
    <property type="entry name" value="CRYPTOCHROME DASH"/>
    <property type="match status" value="1"/>
</dbReference>
<dbReference type="GO" id="GO:0003904">
    <property type="term" value="F:deoxyribodipyrimidine photo-lyase activity"/>
    <property type="evidence" value="ECO:0007669"/>
    <property type="project" value="TreeGrafter"/>
</dbReference>
<dbReference type="Pfam" id="PF00875">
    <property type="entry name" value="DNA_photolyase"/>
    <property type="match status" value="1"/>
</dbReference>
<dbReference type="GO" id="GO:0003677">
    <property type="term" value="F:DNA binding"/>
    <property type="evidence" value="ECO:0007669"/>
    <property type="project" value="TreeGrafter"/>
</dbReference>
<evidence type="ECO:0000256" key="3">
    <source>
        <dbReference type="ARBA" id="ARBA00022630"/>
    </source>
</evidence>
<feature type="binding site" evidence="6">
    <location>
        <position position="248"/>
    </location>
    <ligand>
        <name>FAD</name>
        <dbReference type="ChEBI" id="CHEBI:57692"/>
    </ligand>
</feature>
<dbReference type="Gene3D" id="1.10.579.10">
    <property type="entry name" value="DNA Cyclobutane Dipyrimidine Photolyase, subunit A, domain 3"/>
    <property type="match status" value="1"/>
</dbReference>
<evidence type="ECO:0000256" key="5">
    <source>
        <dbReference type="ARBA" id="ARBA00022991"/>
    </source>
</evidence>